<dbReference type="InterPro" id="IPR039646">
    <property type="entry name" value="ZNHIT2"/>
</dbReference>
<comment type="caution">
    <text evidence="2">The sequence shown here is derived from an EMBL/GenBank/DDBJ whole genome shotgun (WGS) entry which is preliminary data.</text>
</comment>
<sequence>MQEHVDDCIDLNDTDLRNSHSNEQSDIDSDDNEYIDLEERIKSIDLDDADAVWEALNEDERNEFEALLNKGDIESIVPQWIPWWLYQKKVKVIEEVDANRNEEQAALKECPLVKDVPKLSSLTVSRY</sequence>
<keyword evidence="3" id="KW-1185">Reference proteome</keyword>
<dbReference type="EMBL" id="BGZK01000006">
    <property type="protein sequence ID" value="GBP00797.1"/>
    <property type="molecule type" value="Genomic_DNA"/>
</dbReference>
<dbReference type="OrthoDB" id="10005492at2759"/>
<reference evidence="2 3" key="1">
    <citation type="journal article" date="2019" name="Commun. Biol.">
        <title>The bagworm genome reveals a unique fibroin gene that provides high tensile strength.</title>
        <authorList>
            <person name="Kono N."/>
            <person name="Nakamura H."/>
            <person name="Ohtoshi R."/>
            <person name="Tomita M."/>
            <person name="Numata K."/>
            <person name="Arakawa K."/>
        </authorList>
    </citation>
    <scope>NUCLEOTIDE SEQUENCE [LARGE SCALE GENOMIC DNA]</scope>
</reference>
<evidence type="ECO:0008006" key="4">
    <source>
        <dbReference type="Google" id="ProtNLM"/>
    </source>
</evidence>
<dbReference type="AlphaFoldDB" id="A0A4C1SHE3"/>
<feature type="region of interest" description="Disordered" evidence="1">
    <location>
        <begin position="1"/>
        <end position="32"/>
    </location>
</feature>
<dbReference type="Proteomes" id="UP000299102">
    <property type="component" value="Unassembled WGS sequence"/>
</dbReference>
<protein>
    <recommendedName>
        <fullName evidence="4">Zinc finger HIT domain-containing protein 2</fullName>
    </recommendedName>
</protein>
<evidence type="ECO:0000256" key="1">
    <source>
        <dbReference type="SAM" id="MobiDB-lite"/>
    </source>
</evidence>
<organism evidence="2 3">
    <name type="scientific">Eumeta variegata</name>
    <name type="common">Bagworm moth</name>
    <name type="synonym">Eumeta japonica</name>
    <dbReference type="NCBI Taxonomy" id="151549"/>
    <lineage>
        <taxon>Eukaryota</taxon>
        <taxon>Metazoa</taxon>
        <taxon>Ecdysozoa</taxon>
        <taxon>Arthropoda</taxon>
        <taxon>Hexapoda</taxon>
        <taxon>Insecta</taxon>
        <taxon>Pterygota</taxon>
        <taxon>Neoptera</taxon>
        <taxon>Endopterygota</taxon>
        <taxon>Lepidoptera</taxon>
        <taxon>Glossata</taxon>
        <taxon>Ditrysia</taxon>
        <taxon>Tineoidea</taxon>
        <taxon>Psychidae</taxon>
        <taxon>Oiketicinae</taxon>
        <taxon>Eumeta</taxon>
    </lineage>
</organism>
<accession>A0A4C1SHE3</accession>
<name>A0A4C1SHE3_EUMVA</name>
<evidence type="ECO:0000313" key="3">
    <source>
        <dbReference type="Proteomes" id="UP000299102"/>
    </source>
</evidence>
<gene>
    <name evidence="2" type="ORF">EVAR_77005_1</name>
</gene>
<dbReference type="PANTHER" id="PTHR15555">
    <property type="entry name" value="ZINC FINGER HIT DOMAIN CONTAINING PROTEIN 2 PROTEIN FON -RELATED"/>
    <property type="match status" value="1"/>
</dbReference>
<evidence type="ECO:0000313" key="2">
    <source>
        <dbReference type="EMBL" id="GBP00797.1"/>
    </source>
</evidence>
<proteinExistence type="predicted"/>
<dbReference type="STRING" id="151549.A0A4C1SHE3"/>
<dbReference type="PANTHER" id="PTHR15555:SF0">
    <property type="entry name" value="ZINC FINGER HIT DOMAIN-CONTAINING PROTEIN 2"/>
    <property type="match status" value="1"/>
</dbReference>